<organism evidence="3 4">
    <name type="scientific">Sphaerotilus microaerophilus</name>
    <dbReference type="NCBI Taxonomy" id="2914710"/>
    <lineage>
        <taxon>Bacteria</taxon>
        <taxon>Pseudomonadati</taxon>
        <taxon>Pseudomonadota</taxon>
        <taxon>Betaproteobacteria</taxon>
        <taxon>Burkholderiales</taxon>
        <taxon>Sphaerotilaceae</taxon>
        <taxon>Sphaerotilus</taxon>
    </lineage>
</organism>
<dbReference type="InterPro" id="IPR050312">
    <property type="entry name" value="IolE/XylAMocC-like"/>
</dbReference>
<feature type="region of interest" description="Disordered" evidence="1">
    <location>
        <begin position="79"/>
        <end position="103"/>
    </location>
</feature>
<evidence type="ECO:0000313" key="4">
    <source>
        <dbReference type="Proteomes" id="UP001057498"/>
    </source>
</evidence>
<sequence length="329" mass="35557">MNLQRSVASAHIADFGMDTITLAGPLEAKLAAMKAAGFGQVMLAARDIVGHPQGIDAAVAAVKASGLRVTGFQVLRDFEGLSRGPGRPNPGGPPRGAGAAGDLGATDTGHLHGYKVDIAKQMIGMARALGAKVLLACSSTSQHASGDLDVIARDLRKLAMLALPQGIKVAFEALSWGRHINEMHQAWEAVERADMPNLGIGVDSYHVFATNTALQCLDDVDPARIYLVQLADFMWQETRTAQERMETARHFRVFPGEGVHSQALAELVRKLDAMGYRGDYSFEVFNDDYQQLPLPYVAERGRNSAMWLAESVLRRSVPLPGQMRLRSVA</sequence>
<keyword evidence="4" id="KW-1185">Reference proteome</keyword>
<dbReference type="Gene3D" id="3.20.20.150">
    <property type="entry name" value="Divalent-metal-dependent TIM barrel enzymes"/>
    <property type="match status" value="1"/>
</dbReference>
<dbReference type="RefSeq" id="WP_251973621.1">
    <property type="nucleotide sequence ID" value="NZ_AP025730.1"/>
</dbReference>
<name>A0ABN6PNM6_9BURK</name>
<feature type="domain" description="Xylose isomerase-like TIM barrel" evidence="2">
    <location>
        <begin position="31"/>
        <end position="297"/>
    </location>
</feature>
<reference evidence="3" key="1">
    <citation type="submission" date="2022-04" db="EMBL/GenBank/DDBJ databases">
        <title>Whole genome sequence of Sphaerotilus sp. FB-5.</title>
        <authorList>
            <person name="Takeda M."/>
            <person name="Narihara S."/>
            <person name="Akimoto M."/>
            <person name="Akimoto R."/>
            <person name="Nishiyashiki S."/>
            <person name="Murakami T."/>
        </authorList>
    </citation>
    <scope>NUCLEOTIDE SEQUENCE</scope>
    <source>
        <strain evidence="3">FB-5</strain>
    </source>
</reference>
<proteinExistence type="predicted"/>
<dbReference type="EMBL" id="AP025730">
    <property type="protein sequence ID" value="BDI05608.1"/>
    <property type="molecule type" value="Genomic_DNA"/>
</dbReference>
<dbReference type="InterPro" id="IPR013022">
    <property type="entry name" value="Xyl_isomerase-like_TIM-brl"/>
</dbReference>
<accession>A0ABN6PNM6</accession>
<dbReference type="Pfam" id="PF01261">
    <property type="entry name" value="AP_endonuc_2"/>
    <property type="match status" value="1"/>
</dbReference>
<dbReference type="PANTHER" id="PTHR12110:SF21">
    <property type="entry name" value="XYLOSE ISOMERASE-LIKE TIM BARREL DOMAIN-CONTAINING PROTEIN"/>
    <property type="match status" value="1"/>
</dbReference>
<evidence type="ECO:0000256" key="1">
    <source>
        <dbReference type="SAM" id="MobiDB-lite"/>
    </source>
</evidence>
<dbReference type="SUPFAM" id="SSF51658">
    <property type="entry name" value="Xylose isomerase-like"/>
    <property type="match status" value="1"/>
</dbReference>
<gene>
    <name evidence="3" type="ORF">CATMQ487_25780</name>
</gene>
<evidence type="ECO:0000259" key="2">
    <source>
        <dbReference type="Pfam" id="PF01261"/>
    </source>
</evidence>
<protein>
    <recommendedName>
        <fullName evidence="2">Xylose isomerase-like TIM barrel domain-containing protein</fullName>
    </recommendedName>
</protein>
<dbReference type="Proteomes" id="UP001057498">
    <property type="component" value="Chromosome"/>
</dbReference>
<dbReference type="PANTHER" id="PTHR12110">
    <property type="entry name" value="HYDROXYPYRUVATE ISOMERASE"/>
    <property type="match status" value="1"/>
</dbReference>
<evidence type="ECO:0000313" key="3">
    <source>
        <dbReference type="EMBL" id="BDI05608.1"/>
    </source>
</evidence>
<dbReference type="InterPro" id="IPR036237">
    <property type="entry name" value="Xyl_isomerase-like_sf"/>
</dbReference>